<organism evidence="3 4">
    <name type="scientific">Heliomicrobium gestii</name>
    <name type="common">Heliobacterium gestii</name>
    <dbReference type="NCBI Taxonomy" id="2699"/>
    <lineage>
        <taxon>Bacteria</taxon>
        <taxon>Bacillati</taxon>
        <taxon>Bacillota</taxon>
        <taxon>Clostridia</taxon>
        <taxon>Eubacteriales</taxon>
        <taxon>Heliobacteriaceae</taxon>
        <taxon>Heliomicrobium</taxon>
    </lineage>
</organism>
<protein>
    <submittedName>
        <fullName evidence="3">HD domain-containing protein</fullName>
    </submittedName>
</protein>
<evidence type="ECO:0000313" key="4">
    <source>
        <dbReference type="Proteomes" id="UP000471031"/>
    </source>
</evidence>
<accession>A0A845LFG5</accession>
<comment type="caution">
    <text evidence="3">The sequence shown here is derived from an EMBL/GenBank/DDBJ whole genome shotgun (WGS) entry which is preliminary data.</text>
</comment>
<dbReference type="OrthoDB" id="9804747at2"/>
<dbReference type="SMART" id="SM00471">
    <property type="entry name" value="HDc"/>
    <property type="match status" value="2"/>
</dbReference>
<dbReference type="InterPro" id="IPR003607">
    <property type="entry name" value="HD/PDEase_dom"/>
</dbReference>
<feature type="domain" description="HD" evidence="1">
    <location>
        <begin position="27"/>
        <end position="144"/>
    </location>
</feature>
<evidence type="ECO:0000313" key="3">
    <source>
        <dbReference type="EMBL" id="MZP43349.1"/>
    </source>
</evidence>
<dbReference type="AlphaFoldDB" id="A0A845LFG5"/>
<dbReference type="RefSeq" id="WP_161261913.1">
    <property type="nucleotide sequence ID" value="NZ_JAFBDC010000013.1"/>
</dbReference>
<dbReference type="PANTHER" id="PTHR43155:SF1">
    <property type="entry name" value="3'3'-CGAMP-SPECIFIC PHOSPHODIESTERASE 1"/>
    <property type="match status" value="1"/>
</dbReference>
<proteinExistence type="predicted"/>
<dbReference type="InterPro" id="IPR037522">
    <property type="entry name" value="HD_GYP_dom"/>
</dbReference>
<evidence type="ECO:0000259" key="2">
    <source>
        <dbReference type="PROSITE" id="PS51832"/>
    </source>
</evidence>
<dbReference type="Proteomes" id="UP000471031">
    <property type="component" value="Unassembled WGS sequence"/>
</dbReference>
<dbReference type="PROSITE" id="PS51831">
    <property type="entry name" value="HD"/>
    <property type="match status" value="1"/>
</dbReference>
<dbReference type="InterPro" id="IPR006674">
    <property type="entry name" value="HD_domain"/>
</dbReference>
<dbReference type="Pfam" id="PF13487">
    <property type="entry name" value="HD_5"/>
    <property type="match status" value="1"/>
</dbReference>
<name>A0A845LFG5_HELGE</name>
<sequence length="408" mass="45606">MASYTPVDLSRLLGALSMALDFTTNGLSRHHRRVAYIAVTLGRAMALPVKLLKTLYCAASIHDIGAVTFAQKSDLTRFEIHSPKSHCQIGKRMLASSPQLQDIAIIIEHHHDRWDEPGRDDSTVDPELLLLGDLIHLADRIEILLTPAHILSQRRVIMDAIGPLFGSVFRPELADAITALAGRESFWLDLDSPFIDELTRQAVGADEHIIQLPYCELKGLASIFARIIDSKSRFTLRHSRLVSASATHLSELAGFSSADAARMEVAALLHDIGKLSIPEEILEKPTQLTPEEYLVIKQHTYYSYHILNQVPGFSEIAQWGAYHHERLDGRGYPFHIPGDQLSTGSRIVAVADIFSALVEDRPYREGLRREKVESILRQMVKENAIDGDLADLLCQQYEAFEELKHSIG</sequence>
<evidence type="ECO:0000259" key="1">
    <source>
        <dbReference type="PROSITE" id="PS51831"/>
    </source>
</evidence>
<dbReference type="SUPFAM" id="SSF109604">
    <property type="entry name" value="HD-domain/PDEase-like"/>
    <property type="match status" value="2"/>
</dbReference>
<dbReference type="Pfam" id="PF01966">
    <property type="entry name" value="HD"/>
    <property type="match status" value="1"/>
</dbReference>
<dbReference type="Gene3D" id="1.10.3210.10">
    <property type="entry name" value="Hypothetical protein af1432"/>
    <property type="match status" value="2"/>
</dbReference>
<feature type="domain" description="HD-GYP" evidence="2">
    <location>
        <begin position="213"/>
        <end position="408"/>
    </location>
</feature>
<dbReference type="PANTHER" id="PTHR43155">
    <property type="entry name" value="CYCLIC DI-GMP PHOSPHODIESTERASE PA4108-RELATED"/>
    <property type="match status" value="1"/>
</dbReference>
<dbReference type="EMBL" id="WXEX01000007">
    <property type="protein sequence ID" value="MZP43349.1"/>
    <property type="molecule type" value="Genomic_DNA"/>
</dbReference>
<dbReference type="CDD" id="cd00077">
    <property type="entry name" value="HDc"/>
    <property type="match status" value="2"/>
</dbReference>
<keyword evidence="4" id="KW-1185">Reference proteome</keyword>
<feature type="domain" description="HD-GYP" evidence="2">
    <location>
        <begin position="5"/>
        <end position="193"/>
    </location>
</feature>
<gene>
    <name evidence="3" type="ORF">GTO89_09885</name>
</gene>
<reference evidence="3 4" key="1">
    <citation type="submission" date="2020-01" db="EMBL/GenBank/DDBJ databases">
        <title>Whole genome sequence of Heliobacterium gestii DSM 11169.</title>
        <authorList>
            <person name="Kyndt J.A."/>
            <person name="Meyer T.E."/>
        </authorList>
    </citation>
    <scope>NUCLEOTIDE SEQUENCE [LARGE SCALE GENOMIC DNA]</scope>
    <source>
        <strain evidence="3 4">DSM 11169</strain>
    </source>
</reference>
<dbReference type="PROSITE" id="PS51832">
    <property type="entry name" value="HD_GYP"/>
    <property type="match status" value="2"/>
</dbReference>